<keyword evidence="1" id="KW-0812">Transmembrane</keyword>
<dbReference type="PANTHER" id="PTHR34351">
    <property type="entry name" value="SLR1927 PROTEIN-RELATED"/>
    <property type="match status" value="1"/>
</dbReference>
<evidence type="ECO:0000313" key="2">
    <source>
        <dbReference type="EMBL" id="OGI62516.1"/>
    </source>
</evidence>
<sequence length="321" mass="34957">MLKKILRSLQRRVRARHGPMMASAAAPEIRLARHNLYILPTREGLYYGGMLAVMLLAAVNYSNGLAYALAFMLAAVGIVATLHTHRNLSGMRVSGGAANPVFAGGSAVFTVILHNDNAFARQGVEISSGTQTHQAHVPAHAATAIELIVPAPQRGYLGAPTLKLRTRFPVGLWLAWSRGVQLSARCLVYPRPAPEQALPSSPGFAGALDTGSGGDGEDFADLREYRHGDPMQRVAWKKAAAGHGWYTKQFRAPAQQLVWLDWNVLARMPTEARLQLLCRWVLMAEQQGIAYGLRLPGSTIAPAIGMPHRDRCLERLALFES</sequence>
<evidence type="ECO:0000313" key="3">
    <source>
        <dbReference type="Proteomes" id="UP000179076"/>
    </source>
</evidence>
<gene>
    <name evidence="2" type="ORF">A2W18_09535</name>
</gene>
<protein>
    <submittedName>
        <fullName evidence="2">Uncharacterized protein</fullName>
    </submittedName>
</protein>
<dbReference type="Proteomes" id="UP000179076">
    <property type="component" value="Unassembled WGS sequence"/>
</dbReference>
<dbReference type="EMBL" id="MFSP01000174">
    <property type="protein sequence ID" value="OGI62516.1"/>
    <property type="molecule type" value="Genomic_DNA"/>
</dbReference>
<comment type="caution">
    <text evidence="2">The sequence shown here is derived from an EMBL/GenBank/DDBJ whole genome shotgun (WGS) entry which is preliminary data.</text>
</comment>
<feature type="non-terminal residue" evidence="2">
    <location>
        <position position="321"/>
    </location>
</feature>
<accession>A0A1F6UZ25</accession>
<organism evidence="2 3">
    <name type="scientific">Candidatus Muproteobacteria bacterium RBG_16_60_9</name>
    <dbReference type="NCBI Taxonomy" id="1817755"/>
    <lineage>
        <taxon>Bacteria</taxon>
        <taxon>Pseudomonadati</taxon>
        <taxon>Pseudomonadota</taxon>
        <taxon>Candidatus Muproteobacteria</taxon>
    </lineage>
</organism>
<dbReference type="PANTHER" id="PTHR34351:SF1">
    <property type="entry name" value="SLR1927 PROTEIN"/>
    <property type="match status" value="1"/>
</dbReference>
<name>A0A1F6UZ25_9PROT</name>
<proteinExistence type="predicted"/>
<reference evidence="2 3" key="1">
    <citation type="journal article" date="2016" name="Nat. Commun.">
        <title>Thousands of microbial genomes shed light on interconnected biogeochemical processes in an aquifer system.</title>
        <authorList>
            <person name="Anantharaman K."/>
            <person name="Brown C.T."/>
            <person name="Hug L.A."/>
            <person name="Sharon I."/>
            <person name="Castelle C.J."/>
            <person name="Probst A.J."/>
            <person name="Thomas B.C."/>
            <person name="Singh A."/>
            <person name="Wilkins M.J."/>
            <person name="Karaoz U."/>
            <person name="Brodie E.L."/>
            <person name="Williams K.H."/>
            <person name="Hubbard S.S."/>
            <person name="Banfield J.F."/>
        </authorList>
    </citation>
    <scope>NUCLEOTIDE SEQUENCE [LARGE SCALE GENOMIC DNA]</scope>
</reference>
<feature type="transmembrane region" description="Helical" evidence="1">
    <location>
        <begin position="44"/>
        <end position="61"/>
    </location>
</feature>
<keyword evidence="1" id="KW-0472">Membrane</keyword>
<feature type="transmembrane region" description="Helical" evidence="1">
    <location>
        <begin position="67"/>
        <end position="84"/>
    </location>
</feature>
<evidence type="ECO:0000256" key="1">
    <source>
        <dbReference type="SAM" id="Phobius"/>
    </source>
</evidence>
<keyword evidence="1" id="KW-1133">Transmembrane helix</keyword>
<dbReference type="AlphaFoldDB" id="A0A1F6UZ25"/>